<keyword evidence="2" id="KW-1185">Reference proteome</keyword>
<sequence>MGFGDIAATIVRFICHLALSDPPGSAQVFFSNTQGGHWKRRSRRVPPWELGSAWEEDWTWWTEISTPIPHLHAQMHVAQQSSSINNNSIPRQEQQLELLLVLLVLLVLLSQTTLPTPPPTLPYGSIPYPAVPFPPRLRGPGGGDGGRAKLDAMPCLSVPVWHGMA</sequence>
<dbReference type="Proteomes" id="UP001056436">
    <property type="component" value="Unassembled WGS sequence"/>
</dbReference>
<reference evidence="1" key="1">
    <citation type="submission" date="2019-01" db="EMBL/GenBank/DDBJ databases">
        <title>Colletotrichum abscissum LGMF1257.</title>
        <authorList>
            <person name="Baroncelli R."/>
        </authorList>
    </citation>
    <scope>NUCLEOTIDE SEQUENCE</scope>
    <source>
        <strain evidence="1">Ca142</strain>
    </source>
</reference>
<evidence type="ECO:0000313" key="1">
    <source>
        <dbReference type="EMBL" id="KAI3528545.1"/>
    </source>
</evidence>
<accession>A0A9P9X017</accession>
<comment type="caution">
    <text evidence="1">The sequence shown here is derived from an EMBL/GenBank/DDBJ whole genome shotgun (WGS) entry which is preliminary data.</text>
</comment>
<organism evidence="1 2">
    <name type="scientific">Colletotrichum abscissum</name>
    <dbReference type="NCBI Taxonomy" id="1671311"/>
    <lineage>
        <taxon>Eukaryota</taxon>
        <taxon>Fungi</taxon>
        <taxon>Dikarya</taxon>
        <taxon>Ascomycota</taxon>
        <taxon>Pezizomycotina</taxon>
        <taxon>Sordariomycetes</taxon>
        <taxon>Hypocreomycetidae</taxon>
        <taxon>Glomerellales</taxon>
        <taxon>Glomerellaceae</taxon>
        <taxon>Colletotrichum</taxon>
        <taxon>Colletotrichum acutatum species complex</taxon>
    </lineage>
</organism>
<evidence type="ECO:0000313" key="2">
    <source>
        <dbReference type="Proteomes" id="UP001056436"/>
    </source>
</evidence>
<name>A0A9P9X017_9PEZI</name>
<protein>
    <submittedName>
        <fullName evidence="1">Uncharacterized protein</fullName>
    </submittedName>
</protein>
<proteinExistence type="predicted"/>
<dbReference type="AlphaFoldDB" id="A0A9P9X017"/>
<dbReference type="EMBL" id="SDAQ01000255">
    <property type="protein sequence ID" value="KAI3528545.1"/>
    <property type="molecule type" value="Genomic_DNA"/>
</dbReference>
<dbReference type="OrthoDB" id="10662192at2759"/>
<gene>
    <name evidence="1" type="ORF">CABS02_15089</name>
</gene>